<dbReference type="GO" id="GO:0005992">
    <property type="term" value="P:trehalose biosynthetic process"/>
    <property type="evidence" value="ECO:0007669"/>
    <property type="project" value="UniProtKB-UniPathway"/>
</dbReference>
<keyword evidence="6" id="KW-1185">Reference proteome</keyword>
<dbReference type="Gene3D" id="3.30.70.1020">
    <property type="entry name" value="Trehalose-6-phosphate phosphatase related protein, domain 2"/>
    <property type="match status" value="1"/>
</dbReference>
<proteinExistence type="inferred from homology"/>
<dbReference type="AlphaFoldDB" id="A0A7X0JJT6"/>
<protein>
    <recommendedName>
        <fullName evidence="4">Trehalose 6-phosphate phosphatase</fullName>
        <ecNumber evidence="4">3.1.3.12</ecNumber>
    </recommendedName>
</protein>
<evidence type="ECO:0000256" key="4">
    <source>
        <dbReference type="RuleBase" id="RU361117"/>
    </source>
</evidence>
<name>A0A7X0JJT6_9HYPH</name>
<keyword evidence="4" id="KW-0479">Metal-binding</keyword>
<dbReference type="EC" id="3.1.3.12" evidence="4"/>
<evidence type="ECO:0000256" key="2">
    <source>
        <dbReference type="ARBA" id="ARBA00008770"/>
    </source>
</evidence>
<accession>A0A7X0JJT6</accession>
<dbReference type="GO" id="GO:0046872">
    <property type="term" value="F:metal ion binding"/>
    <property type="evidence" value="ECO:0007669"/>
    <property type="project" value="UniProtKB-KW"/>
</dbReference>
<dbReference type="NCBIfam" id="TIGR01484">
    <property type="entry name" value="HAD-SF-IIB"/>
    <property type="match status" value="1"/>
</dbReference>
<comment type="similarity">
    <text evidence="2 4">Belongs to the trehalose phosphatase family.</text>
</comment>
<dbReference type="NCBIfam" id="TIGR00685">
    <property type="entry name" value="T6PP"/>
    <property type="match status" value="1"/>
</dbReference>
<dbReference type="InterPro" id="IPR023214">
    <property type="entry name" value="HAD_sf"/>
</dbReference>
<organism evidence="5 6">
    <name type="scientific">Rhizobium soli</name>
    <dbReference type="NCBI Taxonomy" id="424798"/>
    <lineage>
        <taxon>Bacteria</taxon>
        <taxon>Pseudomonadati</taxon>
        <taxon>Pseudomonadota</taxon>
        <taxon>Alphaproteobacteria</taxon>
        <taxon>Hyphomicrobiales</taxon>
        <taxon>Rhizobiaceae</taxon>
        <taxon>Rhizobium/Agrobacterium group</taxon>
        <taxon>Rhizobium</taxon>
    </lineage>
</organism>
<comment type="catalytic activity">
    <reaction evidence="4">
        <text>alpha,alpha-trehalose 6-phosphate + H2O = alpha,alpha-trehalose + phosphate</text>
        <dbReference type="Rhea" id="RHEA:23420"/>
        <dbReference type="ChEBI" id="CHEBI:15377"/>
        <dbReference type="ChEBI" id="CHEBI:16551"/>
        <dbReference type="ChEBI" id="CHEBI:43474"/>
        <dbReference type="ChEBI" id="CHEBI:58429"/>
        <dbReference type="EC" id="3.1.3.12"/>
    </reaction>
</comment>
<dbReference type="InterPro" id="IPR044651">
    <property type="entry name" value="OTSB-like"/>
</dbReference>
<evidence type="ECO:0000256" key="3">
    <source>
        <dbReference type="ARBA" id="ARBA00022801"/>
    </source>
</evidence>
<comment type="cofactor">
    <cofactor evidence="4">
        <name>Mg(2+)</name>
        <dbReference type="ChEBI" id="CHEBI:18420"/>
    </cofactor>
</comment>
<dbReference type="EMBL" id="JACHBU010000002">
    <property type="protein sequence ID" value="MBB6507971.1"/>
    <property type="molecule type" value="Genomic_DNA"/>
</dbReference>
<dbReference type="InterPro" id="IPR003337">
    <property type="entry name" value="Trehalose_PPase"/>
</dbReference>
<evidence type="ECO:0000313" key="6">
    <source>
        <dbReference type="Proteomes" id="UP000585437"/>
    </source>
</evidence>
<dbReference type="Gene3D" id="3.40.50.1000">
    <property type="entry name" value="HAD superfamily/HAD-like"/>
    <property type="match status" value="1"/>
</dbReference>
<dbReference type="PANTHER" id="PTHR43768:SF3">
    <property type="entry name" value="TREHALOSE 6-PHOSPHATE PHOSPHATASE"/>
    <property type="match status" value="1"/>
</dbReference>
<dbReference type="Proteomes" id="UP000585437">
    <property type="component" value="Unassembled WGS sequence"/>
</dbReference>
<sequence>MVDDTKSSADAHAGTSDGTDILHEVLNQPGKWAVFFDIDGTLIDIADTPDGIVVPDDLAENLTRLSAKLSGAVALVTGRALPYADQLFKPHVFPIAGLHGAERRSMSGAIERVTPGPDFEALKASLAEEAAAWPGVLVEDKGLAVAAHYRQAPTFQGQVEAAMERYRERAGSDFTLQRGKMVVEIRPARASKGDALRAFLSEEPFAGRLPIAIGDDVTDEAMFRVANKLGGHSIRISDIAADTVASATLGSAAELRALIAKLAAA</sequence>
<reference evidence="5 6" key="1">
    <citation type="submission" date="2020-08" db="EMBL/GenBank/DDBJ databases">
        <title>The Agave Microbiome: Exploring the role of microbial communities in plant adaptations to desert environments.</title>
        <authorList>
            <person name="Partida-Martinez L.P."/>
        </authorList>
    </citation>
    <scope>NUCLEOTIDE SEQUENCE [LARGE SCALE GENOMIC DNA]</scope>
    <source>
        <strain evidence="5 6">AS3.12</strain>
    </source>
</reference>
<dbReference type="RefSeq" id="WP_184654184.1">
    <property type="nucleotide sequence ID" value="NZ_JACHBU010000002.1"/>
</dbReference>
<comment type="pathway">
    <text evidence="1 4">Glycan biosynthesis; trehalose biosynthesis.</text>
</comment>
<dbReference type="InterPro" id="IPR006379">
    <property type="entry name" value="HAD-SF_hydro_IIB"/>
</dbReference>
<comment type="function">
    <text evidence="4">Removes the phosphate from trehalose 6-phosphate to produce free trehalose.</text>
</comment>
<dbReference type="GO" id="GO:0004805">
    <property type="term" value="F:trehalose-phosphatase activity"/>
    <property type="evidence" value="ECO:0007669"/>
    <property type="project" value="UniProtKB-EC"/>
</dbReference>
<gene>
    <name evidence="5" type="ORF">F4695_001303</name>
</gene>
<dbReference type="InterPro" id="IPR036412">
    <property type="entry name" value="HAD-like_sf"/>
</dbReference>
<dbReference type="UniPathway" id="UPA00299"/>
<dbReference type="SUPFAM" id="SSF56784">
    <property type="entry name" value="HAD-like"/>
    <property type="match status" value="1"/>
</dbReference>
<keyword evidence="4" id="KW-0460">Magnesium</keyword>
<evidence type="ECO:0000313" key="5">
    <source>
        <dbReference type="EMBL" id="MBB6507971.1"/>
    </source>
</evidence>
<comment type="caution">
    <text evidence="5">The sequence shown here is derived from an EMBL/GenBank/DDBJ whole genome shotgun (WGS) entry which is preliminary data.</text>
</comment>
<keyword evidence="3 4" id="KW-0378">Hydrolase</keyword>
<dbReference type="PANTHER" id="PTHR43768">
    <property type="entry name" value="TREHALOSE 6-PHOSPHATE PHOSPHATASE"/>
    <property type="match status" value="1"/>
</dbReference>
<evidence type="ECO:0000256" key="1">
    <source>
        <dbReference type="ARBA" id="ARBA00005199"/>
    </source>
</evidence>
<dbReference type="CDD" id="cd01627">
    <property type="entry name" value="HAD_TPP"/>
    <property type="match status" value="1"/>
</dbReference>
<dbReference type="Pfam" id="PF02358">
    <property type="entry name" value="Trehalose_PPase"/>
    <property type="match status" value="1"/>
</dbReference>